<dbReference type="InterPro" id="IPR052228">
    <property type="entry name" value="Sec_Metab_Biosynth_Oxidored"/>
</dbReference>
<reference evidence="2 3" key="1">
    <citation type="submission" date="2018-07" db="EMBL/GenBank/DDBJ databases">
        <title>Section-level genome sequencing of Aspergillus section Nigri to investigate inter- and intra-species variation.</title>
        <authorList>
            <consortium name="DOE Joint Genome Institute"/>
            <person name="Vesth T.C."/>
            <person name="Nybo J.L."/>
            <person name="Theobald S."/>
            <person name="Frisvad J.C."/>
            <person name="Larsen T.O."/>
            <person name="Nielsen K.F."/>
            <person name="Hoof J.B."/>
            <person name="Brandl J."/>
            <person name="Salamov A."/>
            <person name="Riley R."/>
            <person name="Gladden J.M."/>
            <person name="Phatale P."/>
            <person name="Nielsen M.T."/>
            <person name="Lyhne E.K."/>
            <person name="Kogle M.E."/>
            <person name="Strasser K."/>
            <person name="McDonnell E."/>
            <person name="Barry K."/>
            <person name="Clum A."/>
            <person name="Chen C."/>
            <person name="Nolan M."/>
            <person name="Sandor L."/>
            <person name="Kuo A."/>
            <person name="Lipzen A."/>
            <person name="Hainaut M."/>
            <person name="Drula E."/>
            <person name="Tsang A."/>
            <person name="Magnuson J.K."/>
            <person name="Henrissat B."/>
            <person name="Wiebenga A."/>
            <person name="Simmons B.A."/>
            <person name="Makela M.R."/>
            <person name="De vries R.P."/>
            <person name="Grigoriev I.V."/>
            <person name="Mortensen U.H."/>
            <person name="Baker S.E."/>
            <person name="Andersen M.R."/>
        </authorList>
    </citation>
    <scope>NUCLEOTIDE SEQUENCE [LARGE SCALE GENOMIC DNA]</scope>
    <source>
        <strain evidence="2 3">ATCC 13496</strain>
    </source>
</reference>
<dbReference type="SUPFAM" id="SSF51735">
    <property type="entry name" value="NAD(P)-binding Rossmann-fold domains"/>
    <property type="match status" value="1"/>
</dbReference>
<dbReference type="Proteomes" id="UP000253845">
    <property type="component" value="Unassembled WGS sequence"/>
</dbReference>
<dbReference type="AlphaFoldDB" id="A0A370BNM6"/>
<name>A0A370BNM6_ASPNG</name>
<sequence length="384" mass="42166">MGLVKPELNSSVMQCHFRTPTSHEAITVAGLVNISQPVVSHTPNTESPENMVSLEAVRAHNSNLEDLGTGLVAVFADVPVGGTSGIGLYAAREFVRHTLSPTVYLVGRNEIRATEIIDDLKSLNPSSQIRFLKADVSLLKEVDSTYAVIRSQVNHVNVLFLSCGIFTLNRSREDTAEGLDKKLSLHYYARMRFIHNLMPQLTRASCVPCSEGSRNLSRVISVLGGGHETELYLDDLDLQNHYGVENCDVHATTMTSLMIEEFASRYPSTTFIHTYPGIVNSGISRESGRFVGCIVKAVMFLGRPWMVSEKESGERSLFAATSRELSASAKSTTGDGKGGAIILNWDGSEVGNRRLLEEYRKKGVGDMVWKHTEEIFLKASKAPS</sequence>
<dbReference type="InterPro" id="IPR002347">
    <property type="entry name" value="SDR_fam"/>
</dbReference>
<evidence type="ECO:0000256" key="1">
    <source>
        <dbReference type="ARBA" id="ARBA00023002"/>
    </source>
</evidence>
<dbReference type="InterPro" id="IPR036291">
    <property type="entry name" value="NAD(P)-bd_dom_sf"/>
</dbReference>
<organism evidence="2 3">
    <name type="scientific">Aspergillus niger ATCC 13496</name>
    <dbReference type="NCBI Taxonomy" id="1353008"/>
    <lineage>
        <taxon>Eukaryota</taxon>
        <taxon>Fungi</taxon>
        <taxon>Dikarya</taxon>
        <taxon>Ascomycota</taxon>
        <taxon>Pezizomycotina</taxon>
        <taxon>Eurotiomycetes</taxon>
        <taxon>Eurotiomycetidae</taxon>
        <taxon>Eurotiales</taxon>
        <taxon>Aspergillaceae</taxon>
        <taxon>Aspergillus</taxon>
        <taxon>Aspergillus subgen. Circumdati</taxon>
    </lineage>
</organism>
<dbReference type="Gene3D" id="3.40.50.720">
    <property type="entry name" value="NAD(P)-binding Rossmann-like Domain"/>
    <property type="match status" value="1"/>
</dbReference>
<proteinExistence type="predicted"/>
<evidence type="ECO:0000313" key="2">
    <source>
        <dbReference type="EMBL" id="RDH17146.1"/>
    </source>
</evidence>
<dbReference type="Pfam" id="PF00106">
    <property type="entry name" value="adh_short"/>
    <property type="match status" value="1"/>
</dbReference>
<evidence type="ECO:0000313" key="3">
    <source>
        <dbReference type="Proteomes" id="UP000253845"/>
    </source>
</evidence>
<dbReference type="VEuPathDB" id="FungiDB:M747DRAFT_243490"/>
<dbReference type="EMBL" id="KZ851933">
    <property type="protein sequence ID" value="RDH17146.1"/>
    <property type="molecule type" value="Genomic_DNA"/>
</dbReference>
<accession>A0A370BNM6</accession>
<gene>
    <name evidence="2" type="ORF">M747DRAFT_243490</name>
</gene>
<evidence type="ECO:0008006" key="4">
    <source>
        <dbReference type="Google" id="ProtNLM"/>
    </source>
</evidence>
<dbReference type="PANTHER" id="PTHR47534">
    <property type="entry name" value="YALI0E05731P"/>
    <property type="match status" value="1"/>
</dbReference>
<dbReference type="GO" id="GO:0016491">
    <property type="term" value="F:oxidoreductase activity"/>
    <property type="evidence" value="ECO:0007669"/>
    <property type="project" value="UniProtKB-KW"/>
</dbReference>
<keyword evidence="1" id="KW-0560">Oxidoreductase</keyword>
<protein>
    <recommendedName>
        <fullName evidence="4">NAD(P)-binding protein</fullName>
    </recommendedName>
</protein>
<dbReference type="PANTHER" id="PTHR47534:SF2">
    <property type="entry name" value="KETOREDUCTASE (KR) DOMAIN-CONTAINING PROTEIN-RELATED"/>
    <property type="match status" value="1"/>
</dbReference>